<dbReference type="Pfam" id="PF19078">
    <property type="entry name" value="Big_12"/>
    <property type="match status" value="2"/>
</dbReference>
<dbReference type="Pfam" id="PF00353">
    <property type="entry name" value="HemolysinCabind"/>
    <property type="match status" value="1"/>
</dbReference>
<feature type="domain" description="Bacterial Ig-like" evidence="2">
    <location>
        <begin position="241"/>
        <end position="338"/>
    </location>
</feature>
<protein>
    <recommendedName>
        <fullName evidence="4">Bacterial Ig-like domain-containing protein</fullName>
    </recommendedName>
</protein>
<dbReference type="PROSITE" id="PS00330">
    <property type="entry name" value="HEMOLYSIN_CALCIUM"/>
    <property type="match status" value="1"/>
</dbReference>
<dbReference type="SUPFAM" id="SSF51120">
    <property type="entry name" value="beta-Roll"/>
    <property type="match status" value="1"/>
</dbReference>
<dbReference type="InterPro" id="IPR013783">
    <property type="entry name" value="Ig-like_fold"/>
</dbReference>
<dbReference type="AlphaFoldDB" id="A0A7C3KEW8"/>
<dbReference type="InterPro" id="IPR011049">
    <property type="entry name" value="Serralysin-like_metalloprot_C"/>
</dbReference>
<dbReference type="InterPro" id="IPR041498">
    <property type="entry name" value="Big_6"/>
</dbReference>
<sequence>MATITFSIGFGVSVTLTEVSGGVRVDVSGAGKDITAVFFDLNPANNGDSNTLINSYTVSGSEVRQFDFEEDRINTINGINLNPAGGFDAGVAIADTGTSFIGSTSFVISGAGLTLEDFSGQRFGVRLSGNQGSSKILGTAPIIDATAPNIPQIGTIATDNIVNSSEKTAGVTVSGTAEAHSKVRITWGTTILTTTANGSGTWSQNFTSAQIPADGSTTVSAIATDAFGNTSAPGTRTVLIDTIAPTVTITDNVAGVANLTTNNITYTYTFSEAVTGLAANDFTVTNGTLSSVSGSGTTWQVKVTPTANIASGNISLVLANGAVTDIAGNPNVSVTNNAQAIDTLAPTVAIALADPELTAGETTTVTFTFSEIPAGFDISDIAAANGTITSLIQTSDPKVYTATFTPNDNILDDTNVITVGTGYRDGAGNAGAIGTSPNFTIDTLYGTLTVTSLGYEGFVDSSAGEDLAGSILVRGTVPLASDTTDGNPDGYLFFLRPEPGSFTQTITLTAENRASAPNTILSITGSNPFAPFVKLKRINWTLNGVLTEIADGQAGDLDGAVNGVIKVSLPSIPKGDFVIKAISDVVGGIGLEKERLTFQLQDQNVPDPTDPTKQLDYGNATGSLELYLTRTGFTKASGSTEFSFGSLGLSNLAVDLNSDNTIEASQAATIVRGAGYLTEGSGGQSVGTKHGAFLTDALNGNADTLLSGRTTFKSDPFIGDFTLAWQQAPGIPLTDFANNSGVDAFDDSIAADAKLDSVIELIRAGLFSLQYAAAVTQKGETGGISGTRGGVTFNQTAVAGNITDNPVQYQYATYVPPQPFDQFIAGLTPTSPPWIVTINDPSVLGPNSQVTWSKYTSSTLIAAIILPSDSPSAQFYAKNGNTSSNLDLRSIAFLTTDGGTAGVNIRGTNNSDLLRASSGNDVVDGGNGGTDTLDGWLGNDVLIGGNGKDTYVVGPNYGIDTFQNFKGTNDVIDARSLGITNANVLSLLDTNRNGSVGLGDQFVSNVVNSGSTRSLTLNLSSFSDAVLGLTPPNGSLTQIVIRGESRLLKSNFV</sequence>
<organism evidence="3">
    <name type="scientific">Oscillatoriales cyanobacterium SpSt-418</name>
    <dbReference type="NCBI Taxonomy" id="2282169"/>
    <lineage>
        <taxon>Bacteria</taxon>
        <taxon>Bacillati</taxon>
        <taxon>Cyanobacteriota</taxon>
        <taxon>Cyanophyceae</taxon>
        <taxon>Oscillatoriophycideae</taxon>
        <taxon>Oscillatoriales</taxon>
    </lineage>
</organism>
<accession>A0A7C3KEW8</accession>
<dbReference type="EMBL" id="DSRU01000155">
    <property type="protein sequence ID" value="HFM98167.1"/>
    <property type="molecule type" value="Genomic_DNA"/>
</dbReference>
<name>A0A7C3KEW8_9CYAN</name>
<dbReference type="InterPro" id="IPR018511">
    <property type="entry name" value="Hemolysin-typ_Ca-bd_CS"/>
</dbReference>
<comment type="caution">
    <text evidence="3">The sequence shown here is derived from an EMBL/GenBank/DDBJ whole genome shotgun (WGS) entry which is preliminary data.</text>
</comment>
<evidence type="ECO:0000259" key="1">
    <source>
        <dbReference type="Pfam" id="PF17936"/>
    </source>
</evidence>
<dbReference type="InterPro" id="IPR001343">
    <property type="entry name" value="Hemolysn_Ca-bd"/>
</dbReference>
<dbReference type="Gene3D" id="2.150.10.10">
    <property type="entry name" value="Serralysin-like metalloprotease, C-terminal"/>
    <property type="match status" value="1"/>
</dbReference>
<evidence type="ECO:0000259" key="2">
    <source>
        <dbReference type="Pfam" id="PF19078"/>
    </source>
</evidence>
<dbReference type="InterPro" id="IPR044048">
    <property type="entry name" value="Big_12"/>
</dbReference>
<proteinExistence type="predicted"/>
<feature type="domain" description="Bacterial Ig" evidence="1">
    <location>
        <begin position="168"/>
        <end position="238"/>
    </location>
</feature>
<feature type="domain" description="Bacterial Ig-like" evidence="2">
    <location>
        <begin position="342"/>
        <end position="441"/>
    </location>
</feature>
<evidence type="ECO:0008006" key="4">
    <source>
        <dbReference type="Google" id="ProtNLM"/>
    </source>
</evidence>
<dbReference type="PANTHER" id="PTHR34677">
    <property type="match status" value="1"/>
</dbReference>
<evidence type="ECO:0000313" key="3">
    <source>
        <dbReference type="EMBL" id="HFM98167.1"/>
    </source>
</evidence>
<dbReference type="PANTHER" id="PTHR34677:SF3">
    <property type="entry name" value="BACTERIAL IG-LIKE DOMAIN-CONTAINING PROTEIN"/>
    <property type="match status" value="1"/>
</dbReference>
<gene>
    <name evidence="3" type="ORF">ENR64_10510</name>
</gene>
<reference evidence="3" key="1">
    <citation type="journal article" date="2020" name="mSystems">
        <title>Genome- and Community-Level Interaction Insights into Carbon Utilization and Element Cycling Functions of Hydrothermarchaeota in Hydrothermal Sediment.</title>
        <authorList>
            <person name="Zhou Z."/>
            <person name="Liu Y."/>
            <person name="Xu W."/>
            <person name="Pan J."/>
            <person name="Luo Z.H."/>
            <person name="Li M."/>
        </authorList>
    </citation>
    <scope>NUCLEOTIDE SEQUENCE [LARGE SCALE GENOMIC DNA]</scope>
    <source>
        <strain evidence="3">SpSt-418</strain>
    </source>
</reference>
<dbReference type="Gene3D" id="2.60.40.10">
    <property type="entry name" value="Immunoglobulins"/>
    <property type="match status" value="1"/>
</dbReference>
<dbReference type="Pfam" id="PF17936">
    <property type="entry name" value="Big_6"/>
    <property type="match status" value="1"/>
</dbReference>
<dbReference type="NCBIfam" id="NF033510">
    <property type="entry name" value="Ca_tandemer"/>
    <property type="match status" value="1"/>
</dbReference>
<dbReference type="GO" id="GO:0005509">
    <property type="term" value="F:calcium ion binding"/>
    <property type="evidence" value="ECO:0007669"/>
    <property type="project" value="InterPro"/>
</dbReference>